<dbReference type="RefSeq" id="WP_343043032.1">
    <property type="nucleotide sequence ID" value="NZ_BAABIF010000004.1"/>
</dbReference>
<dbReference type="PIRSF" id="PIRSF018634">
    <property type="entry name" value="UCP018634"/>
    <property type="match status" value="1"/>
</dbReference>
<evidence type="ECO:0000313" key="2">
    <source>
        <dbReference type="Proteomes" id="UP000554342"/>
    </source>
</evidence>
<reference evidence="1 2" key="1">
    <citation type="submission" date="2020-08" db="EMBL/GenBank/DDBJ databases">
        <title>Genomic Encyclopedia of Type Strains, Phase IV (KMG-IV): sequencing the most valuable type-strain genomes for metagenomic binning, comparative biology and taxonomic classification.</title>
        <authorList>
            <person name="Goeker M."/>
        </authorList>
    </citation>
    <scope>NUCLEOTIDE SEQUENCE [LARGE SCALE GENOMIC DNA]</scope>
    <source>
        <strain evidence="1 2">DSM 27203</strain>
    </source>
</reference>
<sequence>MLYINREAGESAITRIFKNGWFERFSRKERIDDSVLRDAVQRAESGLVDADLGGGVIKQRIARPGKGKSGGYRTLILFRHGDRAIFAFGFAKSAQANISKADLALLREAATEALEWSGEELDRLVASETLVEIENGKDG</sequence>
<name>A0A840YY11_9SPHN</name>
<dbReference type="EMBL" id="JACIJI010000001">
    <property type="protein sequence ID" value="MBB5718437.1"/>
    <property type="molecule type" value="Genomic_DNA"/>
</dbReference>
<organism evidence="1 2">
    <name type="scientific">Stakelama sediminis</name>
    <dbReference type="NCBI Taxonomy" id="463200"/>
    <lineage>
        <taxon>Bacteria</taxon>
        <taxon>Pseudomonadati</taxon>
        <taxon>Pseudomonadota</taxon>
        <taxon>Alphaproteobacteria</taxon>
        <taxon>Sphingomonadales</taxon>
        <taxon>Sphingomonadaceae</taxon>
        <taxon>Stakelama</taxon>
    </lineage>
</organism>
<evidence type="ECO:0008006" key="3">
    <source>
        <dbReference type="Google" id="ProtNLM"/>
    </source>
</evidence>
<gene>
    <name evidence="1" type="ORF">FHR23_001344</name>
</gene>
<dbReference type="AlphaFoldDB" id="A0A840YY11"/>
<accession>A0A840YY11</accession>
<dbReference type="Pfam" id="PF06296">
    <property type="entry name" value="RelE"/>
    <property type="match status" value="1"/>
</dbReference>
<dbReference type="InterPro" id="IPR009387">
    <property type="entry name" value="HigB-2"/>
</dbReference>
<proteinExistence type="predicted"/>
<evidence type="ECO:0000313" key="1">
    <source>
        <dbReference type="EMBL" id="MBB5718437.1"/>
    </source>
</evidence>
<dbReference type="Proteomes" id="UP000554342">
    <property type="component" value="Unassembled WGS sequence"/>
</dbReference>
<keyword evidence="2" id="KW-1185">Reference proteome</keyword>
<protein>
    <recommendedName>
        <fullName evidence="3">Type II toxin-antitoxin system RelE/ParE family toxin</fullName>
    </recommendedName>
</protein>
<comment type="caution">
    <text evidence="1">The sequence shown here is derived from an EMBL/GenBank/DDBJ whole genome shotgun (WGS) entry which is preliminary data.</text>
</comment>